<evidence type="ECO:0000256" key="1">
    <source>
        <dbReference type="SAM" id="MobiDB-lite"/>
    </source>
</evidence>
<evidence type="ECO:0000313" key="2">
    <source>
        <dbReference type="EMBL" id="KAF2219409.1"/>
    </source>
</evidence>
<dbReference type="Proteomes" id="UP000799538">
    <property type="component" value="Unassembled WGS sequence"/>
</dbReference>
<feature type="compositionally biased region" description="Polar residues" evidence="1">
    <location>
        <begin position="228"/>
        <end position="237"/>
    </location>
</feature>
<evidence type="ECO:0000313" key="3">
    <source>
        <dbReference type="Proteomes" id="UP000799538"/>
    </source>
</evidence>
<gene>
    <name evidence="2" type="ORF">BDZ85DRAFT_41735</name>
</gene>
<sequence>MHTLHSFFRLLTHITPPLSTSWTIPFVMSGSGVPPDRSYRPMGPGNFFAKHETHVTSVINLQDPPPLPRKLTRTYRMTRPFVPMTPSELQSDANTPADTTRVDTALTSGSLRSHNVHQELQRPRGPLIQTIIRPQPPGSRKATDSTPVRSRKSARTPYISRGQRYPDVDEPVPDDVLRSHGLNPFHFRNPEAADVAQILLRNGFESPAPTPTPHFARFLQQCQDEENSTASQDQAPSRQAMEEPDSIANHQVLRQHPLRSSHPFKDYYCIEQADLYFAYKYQGIIMYCNEIWEHDHRTPVGPPEEGWKTQGLEEEREKAIKKMITSVAVYDDEFLDYAMQGKVDKYIYGRPGQASCLPDSPPDDISAEGHVRPETYVVLVIGDKGAVHSIGEMRRLVENIKGYCTDVVFEKDRLEGEVQAPPQEFVDYIKGIDRAIDMRNERERCPPLTAADDLVAQDITPRRYLTRQSDVKAATQWADSMIQYLDKLQTELGMTSTDPFPRTMAHVGYTNNGIATRASHFAHTSSSPLLDLFEATSVYLFGQKYRMRYHTLRLVHDRDLAGVHQHLDRVILASYVHLGGLDAGSGGNADVLALEVAQGAFDDALRWYIGNGYEERLNTQFKRAARDLAVAEVYQVTQDLVADLVERENGNGDGAPVDQAALERRHLVTSTIVDALIEWDRGRYE</sequence>
<feature type="region of interest" description="Disordered" evidence="1">
    <location>
        <begin position="223"/>
        <end position="243"/>
    </location>
</feature>
<organism evidence="2 3">
    <name type="scientific">Elsinoe ampelina</name>
    <dbReference type="NCBI Taxonomy" id="302913"/>
    <lineage>
        <taxon>Eukaryota</taxon>
        <taxon>Fungi</taxon>
        <taxon>Dikarya</taxon>
        <taxon>Ascomycota</taxon>
        <taxon>Pezizomycotina</taxon>
        <taxon>Dothideomycetes</taxon>
        <taxon>Dothideomycetidae</taxon>
        <taxon>Myriangiales</taxon>
        <taxon>Elsinoaceae</taxon>
        <taxon>Elsinoe</taxon>
    </lineage>
</organism>
<name>A0A6A6G1C1_9PEZI</name>
<keyword evidence="3" id="KW-1185">Reference proteome</keyword>
<proteinExistence type="predicted"/>
<accession>A0A6A6G1C1</accession>
<dbReference type="AlphaFoldDB" id="A0A6A6G1C1"/>
<protein>
    <submittedName>
        <fullName evidence="2">Uncharacterized protein</fullName>
    </submittedName>
</protein>
<dbReference type="EMBL" id="ML992516">
    <property type="protein sequence ID" value="KAF2219409.1"/>
    <property type="molecule type" value="Genomic_DNA"/>
</dbReference>
<feature type="region of interest" description="Disordered" evidence="1">
    <location>
        <begin position="107"/>
        <end position="175"/>
    </location>
</feature>
<reference evidence="3" key="1">
    <citation type="journal article" date="2020" name="Stud. Mycol.">
        <title>101 Dothideomycetes genomes: A test case for predicting lifestyles and emergence of pathogens.</title>
        <authorList>
            <person name="Haridas S."/>
            <person name="Albert R."/>
            <person name="Binder M."/>
            <person name="Bloem J."/>
            <person name="LaButti K."/>
            <person name="Salamov A."/>
            <person name="Andreopoulos B."/>
            <person name="Baker S."/>
            <person name="Barry K."/>
            <person name="Bills G."/>
            <person name="Bluhm B."/>
            <person name="Cannon C."/>
            <person name="Castanera R."/>
            <person name="Culley D."/>
            <person name="Daum C."/>
            <person name="Ezra D."/>
            <person name="Gonzalez J."/>
            <person name="Henrissat B."/>
            <person name="Kuo A."/>
            <person name="Liang C."/>
            <person name="Lipzen A."/>
            <person name="Lutzoni F."/>
            <person name="Magnuson J."/>
            <person name="Mondo S."/>
            <person name="Nolan M."/>
            <person name="Ohm R."/>
            <person name="Pangilinan J."/>
            <person name="Park H.-J."/>
            <person name="Ramirez L."/>
            <person name="Alfaro M."/>
            <person name="Sun H."/>
            <person name="Tritt A."/>
            <person name="Yoshinaga Y."/>
            <person name="Zwiers L.-H."/>
            <person name="Turgeon B."/>
            <person name="Goodwin S."/>
            <person name="Spatafora J."/>
            <person name="Crous P."/>
            <person name="Grigoriev I."/>
        </authorList>
    </citation>
    <scope>NUCLEOTIDE SEQUENCE [LARGE SCALE GENOMIC DNA]</scope>
    <source>
        <strain evidence="3">CECT 20119</strain>
    </source>
</reference>